<feature type="compositionally biased region" description="Low complexity" evidence="2">
    <location>
        <begin position="350"/>
        <end position="364"/>
    </location>
</feature>
<reference evidence="3" key="1">
    <citation type="submission" date="2021-11" db="EMBL/GenBank/DDBJ databases">
        <title>Purpureocillium_takamizusanense_genome.</title>
        <authorList>
            <person name="Nguyen N.-H."/>
        </authorList>
    </citation>
    <scope>NUCLEOTIDE SEQUENCE</scope>
    <source>
        <strain evidence="3">PT3</strain>
    </source>
</reference>
<feature type="region of interest" description="Disordered" evidence="2">
    <location>
        <begin position="140"/>
        <end position="165"/>
    </location>
</feature>
<organism evidence="3 4">
    <name type="scientific">Purpureocillium takamizusanense</name>
    <dbReference type="NCBI Taxonomy" id="2060973"/>
    <lineage>
        <taxon>Eukaryota</taxon>
        <taxon>Fungi</taxon>
        <taxon>Dikarya</taxon>
        <taxon>Ascomycota</taxon>
        <taxon>Pezizomycotina</taxon>
        <taxon>Sordariomycetes</taxon>
        <taxon>Hypocreomycetidae</taxon>
        <taxon>Hypocreales</taxon>
        <taxon>Ophiocordycipitaceae</taxon>
        <taxon>Purpureocillium</taxon>
    </lineage>
</organism>
<feature type="region of interest" description="Disordered" evidence="2">
    <location>
        <begin position="325"/>
        <end position="408"/>
    </location>
</feature>
<feature type="compositionally biased region" description="Polar residues" evidence="2">
    <location>
        <begin position="732"/>
        <end position="744"/>
    </location>
</feature>
<gene>
    <name evidence="3" type="ORF">JDV02_010157</name>
</gene>
<proteinExistence type="predicted"/>
<dbReference type="RefSeq" id="XP_047847890.1">
    <property type="nucleotide sequence ID" value="XM_047991877.1"/>
</dbReference>
<feature type="compositionally biased region" description="Polar residues" evidence="2">
    <location>
        <begin position="545"/>
        <end position="574"/>
    </location>
</feature>
<feature type="region of interest" description="Disordered" evidence="2">
    <location>
        <begin position="42"/>
        <end position="110"/>
    </location>
</feature>
<dbReference type="AlphaFoldDB" id="A0A9Q8VGZ9"/>
<feature type="region of interest" description="Disordered" evidence="2">
    <location>
        <begin position="1"/>
        <end position="28"/>
    </location>
</feature>
<dbReference type="Proteomes" id="UP000829364">
    <property type="component" value="Chromosome 11"/>
</dbReference>
<feature type="region of interest" description="Disordered" evidence="2">
    <location>
        <begin position="690"/>
        <end position="744"/>
    </location>
</feature>
<feature type="region of interest" description="Disordered" evidence="2">
    <location>
        <begin position="541"/>
        <end position="631"/>
    </location>
</feature>
<evidence type="ECO:0000313" key="4">
    <source>
        <dbReference type="Proteomes" id="UP000829364"/>
    </source>
</evidence>
<name>A0A9Q8VGZ9_9HYPO</name>
<evidence type="ECO:0000256" key="2">
    <source>
        <dbReference type="SAM" id="MobiDB-lite"/>
    </source>
</evidence>
<dbReference type="EMBL" id="CP086364">
    <property type="protein sequence ID" value="UNI24409.1"/>
    <property type="molecule type" value="Genomic_DNA"/>
</dbReference>
<dbReference type="GeneID" id="72072102"/>
<dbReference type="OrthoDB" id="5427699at2759"/>
<feature type="compositionally biased region" description="Low complexity" evidence="2">
    <location>
        <begin position="53"/>
        <end position="65"/>
    </location>
</feature>
<feature type="compositionally biased region" description="Polar residues" evidence="2">
    <location>
        <begin position="474"/>
        <end position="483"/>
    </location>
</feature>
<keyword evidence="1" id="KW-0175">Coiled coil</keyword>
<protein>
    <submittedName>
        <fullName evidence="3">Uncharacterized protein</fullName>
    </submittedName>
</protein>
<feature type="compositionally biased region" description="Acidic residues" evidence="2">
    <location>
        <begin position="712"/>
        <end position="721"/>
    </location>
</feature>
<feature type="coiled-coil region" evidence="1">
    <location>
        <begin position="270"/>
        <end position="322"/>
    </location>
</feature>
<feature type="compositionally biased region" description="Polar residues" evidence="2">
    <location>
        <begin position="87"/>
        <end position="102"/>
    </location>
</feature>
<feature type="compositionally biased region" description="Basic and acidic residues" evidence="2">
    <location>
        <begin position="586"/>
        <end position="596"/>
    </location>
</feature>
<evidence type="ECO:0000313" key="3">
    <source>
        <dbReference type="EMBL" id="UNI24409.1"/>
    </source>
</evidence>
<evidence type="ECO:0000256" key="1">
    <source>
        <dbReference type="SAM" id="Coils"/>
    </source>
</evidence>
<feature type="compositionally biased region" description="Polar residues" evidence="2">
    <location>
        <begin position="140"/>
        <end position="161"/>
    </location>
</feature>
<dbReference type="KEGG" id="ptkz:JDV02_010157"/>
<keyword evidence="4" id="KW-1185">Reference proteome</keyword>
<accession>A0A9Q8VGZ9</accession>
<feature type="region of interest" description="Disordered" evidence="2">
    <location>
        <begin position="466"/>
        <end position="524"/>
    </location>
</feature>
<sequence>MVSDSFLPSGAIGDTLAPASPNHSETTLSLTASPGLGCSAFGHVGGKQQSPDSGSMSAASSVAGAIPEMRNDTITASPRLDRGFSPLSATGWSSSENTSTPGDTLGAATQKFVPDGHSTLYSRAPAELGRGVALQRSQFSGADNVPSHNPNFGPSNTNVSGTARAESSLHTLTSLGLGLNVQGLHDNSTPPYPGHSGSILPWLPLVNSVPSVGTGPSPLSPPLPPLQRSVSTDATAPQHELLDAIHLLRQQLSFLIQAWMADRERLEPERQQADANLVRLQAAMDNARQQWSNEKDSMEQQLDALRAQVLVLQEENAAFRSAQSAREALDRGPRQAVGQPRNMVEGIAGDSTSSSDPSTSILSPNPSLQSASSRADILSLPPGLDGASRRPHFLSQGSARTSPIGHPVPMQVAALDPRILPQKSPEKDFLASPSPEDKLLTVIDVHEIDPKLEGIPIKANALKRATFSPPRVQLQPSPSTRRLGQSREAMSRRRDSRTRRWSPHNLSIDRGRTPRLNRTTARDQTMQVLAAEESRRLTMHAGHTPNHSLSLLPTMTATGGRSTTEQSRGGTPSAESGVAAQQADDVSARLHTDDPGLNKAPRQPHHNTEGDEAEADTDGHLQPSDDMPLKGPLMLKNLPAQDDLFFEQLNKKLESVSRGQHALPSVLQSEDEDEDAPTGLFEVSDLSEQRSTQVAQTGGDVPHAVQAVGGFDGEDDTEDGQNLEPEVPLKFKSTSNFGKPFGSS</sequence>